<dbReference type="GO" id="GO:0019693">
    <property type="term" value="P:ribose phosphate metabolic process"/>
    <property type="evidence" value="ECO:0007669"/>
    <property type="project" value="TreeGrafter"/>
</dbReference>
<dbReference type="CDD" id="cd03424">
    <property type="entry name" value="NUDIX_ADPRase_Nudt5_UGPPase_Nudt14"/>
    <property type="match status" value="1"/>
</dbReference>
<dbReference type="GO" id="GO:0006753">
    <property type="term" value="P:nucleoside phosphate metabolic process"/>
    <property type="evidence" value="ECO:0007669"/>
    <property type="project" value="TreeGrafter"/>
</dbReference>
<dbReference type="Proteomes" id="UP000246114">
    <property type="component" value="Unassembled WGS sequence"/>
</dbReference>
<gene>
    <name evidence="3" type="ORF">DBY38_14920</name>
    <name evidence="4" type="ORF">SAMN04487885_10574</name>
</gene>
<dbReference type="STRING" id="1529.SAMN04487885_10574"/>
<feature type="domain" description="Nudix hydrolase" evidence="2">
    <location>
        <begin position="56"/>
        <end position="190"/>
    </location>
</feature>
<dbReference type="Pfam" id="PF00293">
    <property type="entry name" value="NUDIX"/>
    <property type="match status" value="1"/>
</dbReference>
<dbReference type="PROSITE" id="PS51462">
    <property type="entry name" value="NUDIX"/>
    <property type="match status" value="1"/>
</dbReference>
<protein>
    <submittedName>
        <fullName evidence="4">ADP-ribose pyrophosphatase</fullName>
    </submittedName>
    <submittedName>
        <fullName evidence="3">NUDIX hydrolase</fullName>
    </submittedName>
</protein>
<keyword evidence="1 3" id="KW-0378">Hydrolase</keyword>
<reference evidence="4 5" key="1">
    <citation type="submission" date="2016-10" db="EMBL/GenBank/DDBJ databases">
        <authorList>
            <person name="de Groot N.N."/>
        </authorList>
    </citation>
    <scope>NUCLEOTIDE SEQUENCE [LARGE SCALE GENOMIC DNA]</scope>
    <source>
        <strain evidence="4 5">NLAE-zl-G419</strain>
    </source>
</reference>
<dbReference type="PANTHER" id="PTHR11839:SF1">
    <property type="entry name" value="ADP-SUGAR PYROPHOSPHATASE"/>
    <property type="match status" value="1"/>
</dbReference>
<dbReference type="eggNOG" id="COG0494">
    <property type="taxonomic scope" value="Bacteria"/>
</dbReference>
<evidence type="ECO:0000313" key="4">
    <source>
        <dbReference type="EMBL" id="SFF64592.1"/>
    </source>
</evidence>
<evidence type="ECO:0000256" key="1">
    <source>
        <dbReference type="ARBA" id="ARBA00022801"/>
    </source>
</evidence>
<proteinExistence type="predicted"/>
<evidence type="ECO:0000313" key="6">
    <source>
        <dbReference type="Proteomes" id="UP000246114"/>
    </source>
</evidence>
<dbReference type="EMBL" id="FOOE01000005">
    <property type="protein sequence ID" value="SFF64592.1"/>
    <property type="molecule type" value="Genomic_DNA"/>
</dbReference>
<dbReference type="Proteomes" id="UP000182135">
    <property type="component" value="Unassembled WGS sequence"/>
</dbReference>
<dbReference type="InterPro" id="IPR000086">
    <property type="entry name" value="NUDIX_hydrolase_dom"/>
</dbReference>
<dbReference type="InterPro" id="IPR020084">
    <property type="entry name" value="NUDIX_hydrolase_CS"/>
</dbReference>
<dbReference type="RefSeq" id="WP_027637310.1">
    <property type="nucleotide sequence ID" value="NZ_BAAACD010000045.1"/>
</dbReference>
<dbReference type="Gene3D" id="3.90.79.10">
    <property type="entry name" value="Nucleoside Triphosphate Pyrophosphohydrolase"/>
    <property type="match status" value="1"/>
</dbReference>
<dbReference type="PANTHER" id="PTHR11839">
    <property type="entry name" value="UDP/ADP-SUGAR PYROPHOSPHATASE"/>
    <property type="match status" value="1"/>
</dbReference>
<reference evidence="3 6" key="2">
    <citation type="submission" date="2018-03" db="EMBL/GenBank/DDBJ databases">
        <title>The uncultured portion of the human microbiome is neutrally assembled.</title>
        <authorList>
            <person name="Jeraldo P."/>
            <person name="Boardman L."/>
            <person name="White B.A."/>
            <person name="Nelson H."/>
            <person name="Goldenfeld N."/>
            <person name="Chia N."/>
        </authorList>
    </citation>
    <scope>NUCLEOTIDE SEQUENCE [LARGE SCALE GENOMIC DNA]</scope>
    <source>
        <strain evidence="3">CIM:MAG 903</strain>
    </source>
</reference>
<dbReference type="InterPro" id="IPR015797">
    <property type="entry name" value="NUDIX_hydrolase-like_dom_sf"/>
</dbReference>
<keyword evidence="5" id="KW-1185">Reference proteome</keyword>
<evidence type="ECO:0000313" key="3">
    <source>
        <dbReference type="EMBL" id="PWL51330.1"/>
    </source>
</evidence>
<organism evidence="4 5">
    <name type="scientific">Clostridium cadaveris</name>
    <dbReference type="NCBI Taxonomy" id="1529"/>
    <lineage>
        <taxon>Bacteria</taxon>
        <taxon>Bacillati</taxon>
        <taxon>Bacillota</taxon>
        <taxon>Clostridia</taxon>
        <taxon>Eubacteriales</taxon>
        <taxon>Clostridiaceae</taxon>
        <taxon>Clostridium</taxon>
    </lineage>
</organism>
<evidence type="ECO:0000259" key="2">
    <source>
        <dbReference type="PROSITE" id="PS51462"/>
    </source>
</evidence>
<dbReference type="OrthoDB" id="9788922at2"/>
<accession>A0A1I2KC11</accession>
<evidence type="ECO:0000313" key="5">
    <source>
        <dbReference type="Proteomes" id="UP000182135"/>
    </source>
</evidence>
<sequence>MKENRIKKLEVLAETKFLSLFDATYINRGGREKHWTIASRKSYDKLREKYFGDEEDSLDAVVIAAYHEESGKLVLIRQFRIPINSYVYELPAGLIDPNENEESTIGRELKEETGLELVSVKHNLSLKRGYMSPGMTDESASLIYCTCKGEITNKFLEEDEDIYAFMVSPKEAEELLKSGEKMDMKLSVILRSFAILGEKMFIE</sequence>
<name>A0A1I2KC11_9CLOT</name>
<dbReference type="EMBL" id="QAMZ01000057">
    <property type="protein sequence ID" value="PWL51330.1"/>
    <property type="molecule type" value="Genomic_DNA"/>
</dbReference>
<dbReference type="SUPFAM" id="SSF55811">
    <property type="entry name" value="Nudix"/>
    <property type="match status" value="1"/>
</dbReference>
<dbReference type="GO" id="GO:0016787">
    <property type="term" value="F:hydrolase activity"/>
    <property type="evidence" value="ECO:0007669"/>
    <property type="project" value="UniProtKB-KW"/>
</dbReference>
<dbReference type="AlphaFoldDB" id="A0A1I2KC11"/>
<dbReference type="PROSITE" id="PS00893">
    <property type="entry name" value="NUDIX_BOX"/>
    <property type="match status" value="1"/>
</dbReference>